<reference evidence="2 3" key="1">
    <citation type="submission" date="2019-10" db="EMBL/GenBank/DDBJ databases">
        <title>Complete Genome of L. lactis phage P1046.</title>
        <authorList>
            <person name="Brinks E."/>
        </authorList>
    </citation>
    <scope>NUCLEOTIDE SEQUENCE [LARGE SCALE GENOMIC DNA]</scope>
</reference>
<protein>
    <submittedName>
        <fullName evidence="2">Tail fibers protein</fullName>
    </submittedName>
</protein>
<dbReference type="InterPro" id="IPR008841">
    <property type="entry name" value="Siphovirus-type_tail_N"/>
</dbReference>
<accession>A0A649V1M1</accession>
<organism evidence="2 3">
    <name type="scientific">Lactococcus phage P1046</name>
    <dbReference type="NCBI Taxonomy" id="2662294"/>
    <lineage>
        <taxon>Viruses</taxon>
        <taxon>Duplodnaviria</taxon>
        <taxon>Heunggongvirae</taxon>
        <taxon>Uroviricota</taxon>
        <taxon>Caudoviricetes</taxon>
        <taxon>Fremauxvirus</taxon>
        <taxon>Fremauxvirus CHPC971</taxon>
    </lineage>
</organism>
<dbReference type="Gene3D" id="2.40.30.200">
    <property type="match status" value="1"/>
</dbReference>
<sequence>MTYDDTFDIFFGTDKPVNIGAMFDGVTVIGRDIGNTWNNTLVGGIGRYGSSFSFVNNESKKITVQFTKKLRQNEMALFREELAGKLDFPQGSQRLLFNDQPNRYYNANVDGNIGFQYDVKSGVGVGTITFLVPDGLAHSTFRKNITKNTIDPNVGSITFGNDGIITVDVNNEGNVEAYPTITIDNKVENDYINISTAVSTFQLGHKDDPSGKSLGKVSAKSIINIKQNDNSSTTGWGLFTPAGNMVSQSSADFYSNGGSLKYGSNHSLFGSGLIIDSEGSNPTQPGARWKGGFSKYTLPTAIQDFTLDFTAKYWESQMGQTGIIEIILVDENNIMIASYIMQKGDTSGDTSSAILRYNSNYPTDNRTDYKEFKFGANNNERGQSLPNVAFNSSKGQARISKKDQTLSWMYNGATYSVSSTLLATAKVKSIYIGIGGWMWKGRTGTIQVLTVNSLSLVQNNAIGLISAPNLYTIGSRNIINMYTGKFTYILDPKASTIGNNDIEQLVDGSEPFSIPKGKSQILIQGSQWADWVTNPPDISVSFEENFM</sequence>
<evidence type="ECO:0000313" key="2">
    <source>
        <dbReference type="EMBL" id="QGJ84769.1"/>
    </source>
</evidence>
<dbReference type="NCBIfam" id="TIGR01633">
    <property type="entry name" value="phi3626_gp14_N"/>
    <property type="match status" value="1"/>
</dbReference>
<evidence type="ECO:0000313" key="3">
    <source>
        <dbReference type="Proteomes" id="UP000424451"/>
    </source>
</evidence>
<dbReference type="InterPro" id="IPR006520">
    <property type="entry name" value="Dit_BPSPP_N"/>
</dbReference>
<dbReference type="EMBL" id="MN552143">
    <property type="protein sequence ID" value="QGJ84769.1"/>
    <property type="molecule type" value="Genomic_DNA"/>
</dbReference>
<feature type="domain" description="Siphovirus-type tail component RIFT-related" evidence="1">
    <location>
        <begin position="46"/>
        <end position="132"/>
    </location>
</feature>
<evidence type="ECO:0000259" key="1">
    <source>
        <dbReference type="Pfam" id="PF05709"/>
    </source>
</evidence>
<dbReference type="Proteomes" id="UP000424451">
    <property type="component" value="Segment"/>
</dbReference>
<dbReference type="Pfam" id="PF05709">
    <property type="entry name" value="Sipho_tail"/>
    <property type="match status" value="1"/>
</dbReference>
<proteinExistence type="predicted"/>
<name>A0A649V1M1_9CAUD</name>